<gene>
    <name evidence="1" type="ORF">EDS130_LOCUS23912</name>
</gene>
<comment type="caution">
    <text evidence="1">The sequence shown here is derived from an EMBL/GenBank/DDBJ whole genome shotgun (WGS) entry which is preliminary data.</text>
</comment>
<name>A0A814UHS7_ADIRI</name>
<sequence length="657" mass="76417">MSLILIIKIYSYGNIEKLSSLKTGSNLSGFSFWNSEQASTYQCPIRGDKWIVITTIHYPTPAIHKFLNLTTPWNLIVIADRKTPSDWLHHLTSHNSSASSSSSSRLLFLSLQQQQSLRFRILQHLPHGSYARKNLGYLIAIQCGAQIIFESDDDNLVETGDIFHLPKLLRPQQLPWLAFHRQRSLFVNIYASFGHPHIWPRGFPLEQLRNITEDGWHSLRQNQQNITRAYIQQYLADLDPDVDAIYRLAHPMTIGRVLFDRDQPPIALEPFTFSPYNTQNTVTHYEAFWGLYLPVTTTFRVCDIWRGYWVQRLLWDIGGHLIFGRSTVEQVRNSHSYIEDMDDEYQLYHQSASFVRFLASWSSSNPSLVGRIRELARDISRGGFWKWKEVEIMDAWLEDLRSIGYKFPPIIKPPQKLPSTAVKQKRAAICATGITECISEAWTTTYINLRQRLHGEIDTFLFLSSSLKRGPVPLATRLKQARLYMNSTVTILYEDRDINPGIPPTCNPEFQLPKYAPIPVPNYFQQLWSLNECYDLVREYEQRFNIRYQLLIRSRIDTLNRMPETFERDGIHNVNKTIIVPPHRYFSGIDDGFALGPIELMSHYMKRWLSFRQCPPDRNFHPETYLKNYLNRFTNVTIDHTISGAADAIPHGHNNCH</sequence>
<evidence type="ECO:0000313" key="2">
    <source>
        <dbReference type="Proteomes" id="UP000663852"/>
    </source>
</evidence>
<dbReference type="Proteomes" id="UP000663852">
    <property type="component" value="Unassembled WGS sequence"/>
</dbReference>
<dbReference type="AlphaFoldDB" id="A0A814UHS7"/>
<proteinExistence type="predicted"/>
<dbReference type="EMBL" id="CAJNOJ010000133">
    <property type="protein sequence ID" value="CAF1175039.1"/>
    <property type="molecule type" value="Genomic_DNA"/>
</dbReference>
<dbReference type="PANTHER" id="PTHR31362:SF0">
    <property type="entry name" value="EXOSTOSIN DOMAIN-CONTAINING PROTEIN-RELATED"/>
    <property type="match status" value="1"/>
</dbReference>
<organism evidence="1 2">
    <name type="scientific">Adineta ricciae</name>
    <name type="common">Rotifer</name>
    <dbReference type="NCBI Taxonomy" id="249248"/>
    <lineage>
        <taxon>Eukaryota</taxon>
        <taxon>Metazoa</taxon>
        <taxon>Spiralia</taxon>
        <taxon>Gnathifera</taxon>
        <taxon>Rotifera</taxon>
        <taxon>Eurotatoria</taxon>
        <taxon>Bdelloidea</taxon>
        <taxon>Adinetida</taxon>
        <taxon>Adinetidae</taxon>
        <taxon>Adineta</taxon>
    </lineage>
</organism>
<dbReference type="OrthoDB" id="408493at2759"/>
<reference evidence="1" key="1">
    <citation type="submission" date="2021-02" db="EMBL/GenBank/DDBJ databases">
        <authorList>
            <person name="Nowell W R."/>
        </authorList>
    </citation>
    <scope>NUCLEOTIDE SEQUENCE</scope>
</reference>
<evidence type="ECO:0000313" key="1">
    <source>
        <dbReference type="EMBL" id="CAF1175039.1"/>
    </source>
</evidence>
<dbReference type="PANTHER" id="PTHR31362">
    <property type="entry name" value="GLYCOSYLTRANSFERASE STELLO1-RELATED"/>
    <property type="match status" value="1"/>
</dbReference>
<accession>A0A814UHS7</accession>
<dbReference type="InterPro" id="IPR005049">
    <property type="entry name" value="STL-like"/>
</dbReference>
<dbReference type="Pfam" id="PF03385">
    <property type="entry name" value="STELLO"/>
    <property type="match status" value="1"/>
</dbReference>
<protein>
    <submittedName>
        <fullName evidence="1">Uncharacterized protein</fullName>
    </submittedName>
</protein>